<proteinExistence type="predicted"/>
<protein>
    <submittedName>
        <fullName evidence="1">Uncharacterized protein</fullName>
    </submittedName>
</protein>
<dbReference type="Proteomes" id="UP000692954">
    <property type="component" value="Unassembled WGS sequence"/>
</dbReference>
<keyword evidence="2" id="KW-1185">Reference proteome</keyword>
<evidence type="ECO:0000313" key="2">
    <source>
        <dbReference type="Proteomes" id="UP000692954"/>
    </source>
</evidence>
<organism evidence="1 2">
    <name type="scientific">Paramecium sonneborni</name>
    <dbReference type="NCBI Taxonomy" id="65129"/>
    <lineage>
        <taxon>Eukaryota</taxon>
        <taxon>Sar</taxon>
        <taxon>Alveolata</taxon>
        <taxon>Ciliophora</taxon>
        <taxon>Intramacronucleata</taxon>
        <taxon>Oligohymenophorea</taxon>
        <taxon>Peniculida</taxon>
        <taxon>Parameciidae</taxon>
        <taxon>Paramecium</taxon>
    </lineage>
</organism>
<evidence type="ECO:0000313" key="1">
    <source>
        <dbReference type="EMBL" id="CAD8128484.1"/>
    </source>
</evidence>
<sequence length="51" mass="5965">MILIKKICSDFQKLEFLKQNSLSPLSSMQQNRSSFTSITKSCHIYRKTKII</sequence>
<dbReference type="AlphaFoldDB" id="A0A8S1RP61"/>
<accession>A0A8S1RP61</accession>
<name>A0A8S1RP61_9CILI</name>
<gene>
    <name evidence="1" type="ORF">PSON_ATCC_30995.1.T1890062</name>
</gene>
<reference evidence="1" key="1">
    <citation type="submission" date="2021-01" db="EMBL/GenBank/DDBJ databases">
        <authorList>
            <consortium name="Genoscope - CEA"/>
            <person name="William W."/>
        </authorList>
    </citation>
    <scope>NUCLEOTIDE SEQUENCE</scope>
</reference>
<comment type="caution">
    <text evidence="1">The sequence shown here is derived from an EMBL/GenBank/DDBJ whole genome shotgun (WGS) entry which is preliminary data.</text>
</comment>
<dbReference type="EMBL" id="CAJJDN010000189">
    <property type="protein sequence ID" value="CAD8128484.1"/>
    <property type="molecule type" value="Genomic_DNA"/>
</dbReference>